<keyword evidence="1" id="KW-0456">Lyase</keyword>
<dbReference type="EC" id="4.1.99.17" evidence="1"/>
<proteinExistence type="predicted"/>
<protein>
    <submittedName>
        <fullName evidence="1">Phosphomethylpyrimidine synthase</fullName>
        <ecNumber evidence="1">4.1.99.17</ecNumber>
    </submittedName>
</protein>
<organism evidence="1 2">
    <name type="scientific">Achromobacter veterisilvae</name>
    <dbReference type="NCBI Taxonomy" id="2069367"/>
    <lineage>
        <taxon>Bacteria</taxon>
        <taxon>Pseudomonadati</taxon>
        <taxon>Pseudomonadota</taxon>
        <taxon>Betaproteobacteria</taxon>
        <taxon>Burkholderiales</taxon>
        <taxon>Alcaligenaceae</taxon>
        <taxon>Achromobacter</taxon>
    </lineage>
</organism>
<dbReference type="EMBL" id="UFQC01000007">
    <property type="protein sequence ID" value="SSW65368.1"/>
    <property type="molecule type" value="Genomic_DNA"/>
</dbReference>
<accession>A0A446CBY4</accession>
<dbReference type="GO" id="GO:0070284">
    <property type="term" value="F:phosphomethylpyrimidine synthase activity"/>
    <property type="evidence" value="ECO:0007669"/>
    <property type="project" value="UniProtKB-EC"/>
</dbReference>
<evidence type="ECO:0000313" key="2">
    <source>
        <dbReference type="Proteomes" id="UP000289465"/>
    </source>
</evidence>
<reference evidence="1 2" key="1">
    <citation type="submission" date="2018-07" db="EMBL/GenBank/DDBJ databases">
        <authorList>
            <person name="Peeters C."/>
        </authorList>
    </citation>
    <scope>NUCLEOTIDE SEQUENCE [LARGE SCALE GENOMIC DNA]</scope>
    <source>
        <strain evidence="1 2">LMG 30378</strain>
    </source>
</reference>
<sequence>MKITQDVRDYAAAQGVSEKDALQKGMQEKSVEFVKKGAEVYHRQ</sequence>
<dbReference type="AlphaFoldDB" id="A0A446CBY4"/>
<gene>
    <name evidence="1" type="primary">thiC_1</name>
    <name evidence="1" type="ORF">AVE30378_01531</name>
</gene>
<dbReference type="Proteomes" id="UP000289465">
    <property type="component" value="Unassembled WGS sequence"/>
</dbReference>
<evidence type="ECO:0000313" key="1">
    <source>
        <dbReference type="EMBL" id="SSW65368.1"/>
    </source>
</evidence>
<name>A0A446CBY4_9BURK</name>